<keyword evidence="4" id="KW-1185">Reference proteome</keyword>
<evidence type="ECO:0000256" key="2">
    <source>
        <dbReference type="SAM" id="MobiDB-lite"/>
    </source>
</evidence>
<dbReference type="Proteomes" id="UP000318571">
    <property type="component" value="Chromosome 5"/>
</dbReference>
<accession>A0A553PH75</accession>
<evidence type="ECO:0000313" key="3">
    <source>
        <dbReference type="EMBL" id="TRY77025.1"/>
    </source>
</evidence>
<keyword evidence="1" id="KW-0175">Coiled coil</keyword>
<organism evidence="3 4">
    <name type="scientific">Tigriopus californicus</name>
    <name type="common">Marine copepod</name>
    <dbReference type="NCBI Taxonomy" id="6832"/>
    <lineage>
        <taxon>Eukaryota</taxon>
        <taxon>Metazoa</taxon>
        <taxon>Ecdysozoa</taxon>
        <taxon>Arthropoda</taxon>
        <taxon>Crustacea</taxon>
        <taxon>Multicrustacea</taxon>
        <taxon>Hexanauplia</taxon>
        <taxon>Copepoda</taxon>
        <taxon>Harpacticoida</taxon>
        <taxon>Harpacticidae</taxon>
        <taxon>Tigriopus</taxon>
    </lineage>
</organism>
<gene>
    <name evidence="3" type="ORF">TCAL_00007</name>
</gene>
<comment type="caution">
    <text evidence="3">The sequence shown here is derived from an EMBL/GenBank/DDBJ whole genome shotgun (WGS) entry which is preliminary data.</text>
</comment>
<feature type="coiled-coil region" evidence="1">
    <location>
        <begin position="13"/>
        <end position="73"/>
    </location>
</feature>
<evidence type="ECO:0000313" key="4">
    <source>
        <dbReference type="Proteomes" id="UP000318571"/>
    </source>
</evidence>
<evidence type="ECO:0000256" key="1">
    <source>
        <dbReference type="SAM" id="Coils"/>
    </source>
</evidence>
<name>A0A553PH75_TIGCA</name>
<dbReference type="AlphaFoldDB" id="A0A553PH75"/>
<dbReference type="EMBL" id="VCGU01000004">
    <property type="protein sequence ID" value="TRY77025.1"/>
    <property type="molecule type" value="Genomic_DNA"/>
</dbReference>
<feature type="compositionally biased region" description="Low complexity" evidence="2">
    <location>
        <begin position="159"/>
        <end position="168"/>
    </location>
</feature>
<feature type="region of interest" description="Disordered" evidence="2">
    <location>
        <begin position="159"/>
        <end position="188"/>
    </location>
</feature>
<feature type="region of interest" description="Disordered" evidence="2">
    <location>
        <begin position="301"/>
        <end position="327"/>
    </location>
</feature>
<protein>
    <submittedName>
        <fullName evidence="3">Uncharacterized protein</fullName>
    </submittedName>
</protein>
<sequence length="327" mass="37779">MSYSHPGFNMAKVRALESRIRSLEQEVAHLQDRLNSEEGKVISLKRRFDFVLKETQTRERKQAQTQIQALRHRLEMISFKELQQSQERWHRQFQADLSRQSHIHEEEMRKMRRNYEEKMSHLKSQLDWSKQAILQSQEEHQSKFLVLEQVCQCQQRPSSSSIISRPRPWGNSGPISRSAVTINDDDDDDDPLIHSDSCRYLQSSTGGVEVPSRNFVDQCCCYCFEDNNSNHLKAVYPQPSFVVSAPTHQPKSEPNLVRVGQELGPQRRNLSLKSILRPDLDSDSSDEEYFSMYSSLEYTPVRDFSGSGGGGVGSSSYIPRIRRHSSE</sequence>
<proteinExistence type="predicted"/>
<reference evidence="3 4" key="1">
    <citation type="journal article" date="2018" name="Nat. Ecol. Evol.">
        <title>Genomic signatures of mitonuclear coevolution across populations of Tigriopus californicus.</title>
        <authorList>
            <person name="Barreto F.S."/>
            <person name="Watson E.T."/>
            <person name="Lima T.G."/>
            <person name="Willett C.S."/>
            <person name="Edmands S."/>
            <person name="Li W."/>
            <person name="Burton R.S."/>
        </authorList>
    </citation>
    <scope>NUCLEOTIDE SEQUENCE [LARGE SCALE GENOMIC DNA]</scope>
    <source>
        <strain evidence="3 4">San Diego</strain>
    </source>
</reference>